<keyword evidence="4" id="KW-1185">Reference proteome</keyword>
<sequence length="346" mass="38117">MLSKLATSSLPSSSLCFQFNSNNINLSSSKPLFPQHLRTTTPAFSSLPFHFRSLSERALPSVCFSSARDESETKLQDKESGLEKWPILQPWEVPWQWQTIALTSLSCGLGFVITGLVEAAAVINLGIQYDELSLDEKSEIIFAEQGLITAVVLGILYRMANNYQPLSEDFFKYDWREPFDLQKGWLLWAGIGLAGALTAMALTDAAISFFNGETPEIEIDSLVTLLPSIESLNITFSTACVVGTTGVLAPLLEETVFRGFILTSLTKWVPTPVAIIISAAVFALAHFTPEAFPQLFVLGTFMGISYAQTRNLLAPITIHAFWNTGVTLLLSSLQLQGQYIEELFQT</sequence>
<keyword evidence="1" id="KW-0812">Transmembrane</keyword>
<reference evidence="3 4" key="1">
    <citation type="journal article" date="2023" name="Plants (Basel)">
        <title>Bridging the Gap: Combining Genomics and Transcriptomics Approaches to Understand Stylosanthes scabra, an Orphan Legume from the Brazilian Caatinga.</title>
        <authorList>
            <person name="Ferreira-Neto J.R.C."/>
            <person name="da Silva M.D."/>
            <person name="Binneck E."/>
            <person name="de Melo N.F."/>
            <person name="da Silva R.H."/>
            <person name="de Melo A.L.T.M."/>
            <person name="Pandolfi V."/>
            <person name="Bustamante F.O."/>
            <person name="Brasileiro-Vidal A.C."/>
            <person name="Benko-Iseppon A.M."/>
        </authorList>
    </citation>
    <scope>NUCLEOTIDE SEQUENCE [LARGE SCALE GENOMIC DNA]</scope>
    <source>
        <tissue evidence="3">Leaves</tissue>
    </source>
</reference>
<name>A0ABU6S3C4_9FABA</name>
<proteinExistence type="predicted"/>
<dbReference type="EMBL" id="JASCZI010060418">
    <property type="protein sequence ID" value="MED6130535.1"/>
    <property type="molecule type" value="Genomic_DNA"/>
</dbReference>
<feature type="transmembrane region" description="Helical" evidence="1">
    <location>
        <begin position="185"/>
        <end position="210"/>
    </location>
</feature>
<dbReference type="InterPro" id="IPR003675">
    <property type="entry name" value="Rce1/LyrA-like_dom"/>
</dbReference>
<feature type="transmembrane region" description="Helical" evidence="1">
    <location>
        <begin position="100"/>
        <end position="127"/>
    </location>
</feature>
<accession>A0ABU6S3C4</accession>
<feature type="transmembrane region" description="Helical" evidence="1">
    <location>
        <begin position="222"/>
        <end position="248"/>
    </location>
</feature>
<organism evidence="3 4">
    <name type="scientific">Stylosanthes scabra</name>
    <dbReference type="NCBI Taxonomy" id="79078"/>
    <lineage>
        <taxon>Eukaryota</taxon>
        <taxon>Viridiplantae</taxon>
        <taxon>Streptophyta</taxon>
        <taxon>Embryophyta</taxon>
        <taxon>Tracheophyta</taxon>
        <taxon>Spermatophyta</taxon>
        <taxon>Magnoliopsida</taxon>
        <taxon>eudicotyledons</taxon>
        <taxon>Gunneridae</taxon>
        <taxon>Pentapetalae</taxon>
        <taxon>rosids</taxon>
        <taxon>fabids</taxon>
        <taxon>Fabales</taxon>
        <taxon>Fabaceae</taxon>
        <taxon>Papilionoideae</taxon>
        <taxon>50 kb inversion clade</taxon>
        <taxon>dalbergioids sensu lato</taxon>
        <taxon>Dalbergieae</taxon>
        <taxon>Pterocarpus clade</taxon>
        <taxon>Stylosanthes</taxon>
    </lineage>
</organism>
<dbReference type="PANTHER" id="PTHR43592:SF15">
    <property type="entry name" value="CAAX AMINO TERMINAL PROTEASE FAMILY PROTEIN"/>
    <property type="match status" value="1"/>
</dbReference>
<evidence type="ECO:0000313" key="3">
    <source>
        <dbReference type="EMBL" id="MED6130535.1"/>
    </source>
</evidence>
<dbReference type="Proteomes" id="UP001341840">
    <property type="component" value="Unassembled WGS sequence"/>
</dbReference>
<protein>
    <recommendedName>
        <fullName evidence="2">CAAX prenyl protease 2/Lysostaphin resistance protein A-like domain-containing protein</fullName>
    </recommendedName>
</protein>
<keyword evidence="1" id="KW-0472">Membrane</keyword>
<dbReference type="PANTHER" id="PTHR43592">
    <property type="entry name" value="CAAX AMINO TERMINAL PROTEASE"/>
    <property type="match status" value="1"/>
</dbReference>
<feature type="domain" description="CAAX prenyl protease 2/Lysostaphin resistance protein A-like" evidence="2">
    <location>
        <begin position="240"/>
        <end position="324"/>
    </location>
</feature>
<evidence type="ECO:0000259" key="2">
    <source>
        <dbReference type="Pfam" id="PF02517"/>
    </source>
</evidence>
<evidence type="ECO:0000256" key="1">
    <source>
        <dbReference type="SAM" id="Phobius"/>
    </source>
</evidence>
<dbReference type="Pfam" id="PF02517">
    <property type="entry name" value="Rce1-like"/>
    <property type="match status" value="1"/>
</dbReference>
<feature type="transmembrane region" description="Helical" evidence="1">
    <location>
        <begin position="139"/>
        <end position="160"/>
    </location>
</feature>
<keyword evidence="1" id="KW-1133">Transmembrane helix</keyword>
<feature type="transmembrane region" description="Helical" evidence="1">
    <location>
        <begin position="268"/>
        <end position="287"/>
    </location>
</feature>
<comment type="caution">
    <text evidence="3">The sequence shown here is derived from an EMBL/GenBank/DDBJ whole genome shotgun (WGS) entry which is preliminary data.</text>
</comment>
<evidence type="ECO:0000313" key="4">
    <source>
        <dbReference type="Proteomes" id="UP001341840"/>
    </source>
</evidence>
<gene>
    <name evidence="3" type="ORF">PIB30_001621</name>
</gene>